<keyword evidence="5" id="KW-1185">Reference proteome</keyword>
<evidence type="ECO:0000259" key="3">
    <source>
        <dbReference type="PROSITE" id="PS51462"/>
    </source>
</evidence>
<gene>
    <name evidence="4" type="ORF">MNR06_00455</name>
</gene>
<dbReference type="InterPro" id="IPR015797">
    <property type="entry name" value="NUDIX_hydrolase-like_dom_sf"/>
</dbReference>
<dbReference type="Gene3D" id="3.90.79.10">
    <property type="entry name" value="Nucleoside Triphosphate Pyrophosphohydrolase"/>
    <property type="match status" value="1"/>
</dbReference>
<protein>
    <submittedName>
        <fullName evidence="4">NUDIX hydrolase</fullName>
    </submittedName>
</protein>
<evidence type="ECO:0000313" key="5">
    <source>
        <dbReference type="Proteomes" id="UP000830116"/>
    </source>
</evidence>
<sequence length="173" mass="19768">MLRTFKDDKEFYSSLPKKRIGTGALLFYRRSLLIVQPTYNPGWILPGGTVEGEESPLEGLHREVKEELSIEIEPTHLLSVDYISNRDVKGEYIQFLFAAKELTEEQVHKIKLQAYELRDFNFVSLEKAAELLTEPVALRMANSLESLDPKKGAVYLENGKPIYGFFKEAIAEL</sequence>
<dbReference type="GO" id="GO:0016787">
    <property type="term" value="F:hydrolase activity"/>
    <property type="evidence" value="ECO:0007669"/>
    <property type="project" value="UniProtKB-KW"/>
</dbReference>
<dbReference type="RefSeq" id="WP_243537862.1">
    <property type="nucleotide sequence ID" value="NZ_CP093442.1"/>
</dbReference>
<name>A0ABY4C919_9BACT</name>
<dbReference type="CDD" id="cd18876">
    <property type="entry name" value="NUDIX_Hydrolase"/>
    <property type="match status" value="1"/>
</dbReference>
<keyword evidence="2 4" id="KW-0378">Hydrolase</keyword>
<evidence type="ECO:0000256" key="2">
    <source>
        <dbReference type="ARBA" id="ARBA00022801"/>
    </source>
</evidence>
<evidence type="ECO:0000256" key="1">
    <source>
        <dbReference type="ARBA" id="ARBA00001946"/>
    </source>
</evidence>
<accession>A0ABY4C919</accession>
<dbReference type="SUPFAM" id="SSF55811">
    <property type="entry name" value="Nudix"/>
    <property type="match status" value="1"/>
</dbReference>
<dbReference type="EMBL" id="CP093442">
    <property type="protein sequence ID" value="UOF01422.1"/>
    <property type="molecule type" value="Genomic_DNA"/>
</dbReference>
<dbReference type="PANTHER" id="PTHR43046">
    <property type="entry name" value="GDP-MANNOSE MANNOSYL HYDROLASE"/>
    <property type="match status" value="1"/>
</dbReference>
<dbReference type="Proteomes" id="UP000830116">
    <property type="component" value="Chromosome"/>
</dbReference>
<dbReference type="InterPro" id="IPR000086">
    <property type="entry name" value="NUDIX_hydrolase_dom"/>
</dbReference>
<reference evidence="4" key="1">
    <citation type="submission" date="2022-03" db="EMBL/GenBank/DDBJ databases">
        <title>Genome Identification and Characterization of new species Bdellovibrio reynosense LBG001 sp. nov. from a Mexico soil sample.</title>
        <authorList>
            <person name="Camilli A."/>
            <person name="Ajao Y."/>
            <person name="Guo X."/>
        </authorList>
    </citation>
    <scope>NUCLEOTIDE SEQUENCE</scope>
    <source>
        <strain evidence="4">LBG001</strain>
    </source>
</reference>
<dbReference type="PANTHER" id="PTHR43046:SF14">
    <property type="entry name" value="MUTT_NUDIX FAMILY PROTEIN"/>
    <property type="match status" value="1"/>
</dbReference>
<evidence type="ECO:0000313" key="4">
    <source>
        <dbReference type="EMBL" id="UOF01422.1"/>
    </source>
</evidence>
<comment type="cofactor">
    <cofactor evidence="1">
        <name>Mg(2+)</name>
        <dbReference type="ChEBI" id="CHEBI:18420"/>
    </cofactor>
</comment>
<dbReference type="PROSITE" id="PS51462">
    <property type="entry name" value="NUDIX"/>
    <property type="match status" value="1"/>
</dbReference>
<feature type="domain" description="Nudix hydrolase" evidence="3">
    <location>
        <begin position="17"/>
        <end position="148"/>
    </location>
</feature>
<organism evidence="4 5">
    <name type="scientific">Bdellovibrio reynosensis</name>
    <dbReference type="NCBI Taxonomy" id="2835041"/>
    <lineage>
        <taxon>Bacteria</taxon>
        <taxon>Pseudomonadati</taxon>
        <taxon>Bdellovibrionota</taxon>
        <taxon>Bdellovibrionia</taxon>
        <taxon>Bdellovibrionales</taxon>
        <taxon>Pseudobdellovibrionaceae</taxon>
        <taxon>Bdellovibrio</taxon>
    </lineage>
</organism>
<proteinExistence type="predicted"/>
<dbReference type="Pfam" id="PF00293">
    <property type="entry name" value="NUDIX"/>
    <property type="match status" value="1"/>
</dbReference>